<reference evidence="4 5" key="1">
    <citation type="submission" date="2016-10" db="EMBL/GenBank/DDBJ databases">
        <authorList>
            <person name="de Groot N.N."/>
        </authorList>
    </citation>
    <scope>NUCLEOTIDE SEQUENCE [LARGE SCALE GENOMIC DNA]</scope>
    <source>
        <strain evidence="4 5">DSM 44993</strain>
    </source>
</reference>
<evidence type="ECO:0000256" key="2">
    <source>
        <dbReference type="ARBA" id="ARBA00022679"/>
    </source>
</evidence>
<keyword evidence="2 4" id="KW-0808">Transferase</keyword>
<dbReference type="InterPro" id="IPR050194">
    <property type="entry name" value="Glycosyltransferase_grp1"/>
</dbReference>
<dbReference type="Proteomes" id="UP000198582">
    <property type="component" value="Unassembled WGS sequence"/>
</dbReference>
<evidence type="ECO:0000259" key="3">
    <source>
        <dbReference type="Pfam" id="PF13439"/>
    </source>
</evidence>
<dbReference type="CDD" id="cd03801">
    <property type="entry name" value="GT4_PimA-like"/>
    <property type="match status" value="1"/>
</dbReference>
<dbReference type="EMBL" id="FOEF01000020">
    <property type="protein sequence ID" value="SEP52458.1"/>
    <property type="molecule type" value="Genomic_DNA"/>
</dbReference>
<name>A0A1H8YM38_9PSEU</name>
<proteinExistence type="predicted"/>
<dbReference type="Pfam" id="PF13439">
    <property type="entry name" value="Glyco_transf_4"/>
    <property type="match status" value="1"/>
</dbReference>
<dbReference type="GO" id="GO:0016757">
    <property type="term" value="F:glycosyltransferase activity"/>
    <property type="evidence" value="ECO:0007669"/>
    <property type="project" value="UniProtKB-KW"/>
</dbReference>
<accession>A0A1H8YM38</accession>
<gene>
    <name evidence="4" type="ORF">SAMN04489732_120125</name>
</gene>
<dbReference type="Pfam" id="PF13692">
    <property type="entry name" value="Glyco_trans_1_4"/>
    <property type="match status" value="1"/>
</dbReference>
<dbReference type="SUPFAM" id="SSF53756">
    <property type="entry name" value="UDP-Glycosyltransferase/glycogen phosphorylase"/>
    <property type="match status" value="1"/>
</dbReference>
<dbReference type="AlphaFoldDB" id="A0A1H8YM38"/>
<keyword evidence="1 4" id="KW-0328">Glycosyltransferase</keyword>
<dbReference type="InterPro" id="IPR028098">
    <property type="entry name" value="Glyco_trans_4-like_N"/>
</dbReference>
<evidence type="ECO:0000313" key="4">
    <source>
        <dbReference type="EMBL" id="SEP52458.1"/>
    </source>
</evidence>
<dbReference type="STRING" id="394193.SAMN04489732_120125"/>
<dbReference type="PANTHER" id="PTHR45947">
    <property type="entry name" value="SULFOQUINOVOSYL TRANSFERASE SQD2"/>
    <property type="match status" value="1"/>
</dbReference>
<dbReference type="PANTHER" id="PTHR45947:SF3">
    <property type="entry name" value="SULFOQUINOVOSYL TRANSFERASE SQD2"/>
    <property type="match status" value="1"/>
</dbReference>
<evidence type="ECO:0000256" key="1">
    <source>
        <dbReference type="ARBA" id="ARBA00022676"/>
    </source>
</evidence>
<sequence>MAGGRGQERPEHRHGLKIGIVCPYSFDVPGGVQGHVIDLARALIERGHRVSVLAPADEDAVLPDFVHPAGKALGVRYNGSVARLQFGPVSYARVRRWIRDNGFDVLHLHEPAAPSLSLLALKIADGPIVATFHTATTRSRTLSAFQPVLRPLLEKITARIAVSALARRVQVEHAGGDAVEIPNGVDAEFFSRAVPLEGYPRAGGTVGFVGRFTEPRKGMEVLLEALRRLLPDFEDLRLLVVGRGEPDQLRRMAGPRLWPHIELLGQVDDATKARALRSVDVYCAPNTGGESFGMILTEAMAAGTPVLASDLDSFRRVLDDGTAGMLTGTADPASLADGLRELLGDPARRASLAAAAGERVTAYDWSVVVTQVLRVYETAIAADPRRVVAADRELAR</sequence>
<dbReference type="Gene3D" id="3.40.50.2000">
    <property type="entry name" value="Glycogen Phosphorylase B"/>
    <property type="match status" value="2"/>
</dbReference>
<keyword evidence="5" id="KW-1185">Reference proteome</keyword>
<evidence type="ECO:0000313" key="5">
    <source>
        <dbReference type="Proteomes" id="UP000198582"/>
    </source>
</evidence>
<protein>
    <submittedName>
        <fullName evidence="4">Phosphatidylinositol alpha-mannosyltransferase</fullName>
    </submittedName>
</protein>
<dbReference type="GO" id="GO:1901137">
    <property type="term" value="P:carbohydrate derivative biosynthetic process"/>
    <property type="evidence" value="ECO:0007669"/>
    <property type="project" value="UniProtKB-ARBA"/>
</dbReference>
<feature type="domain" description="Glycosyltransferase subfamily 4-like N-terminal" evidence="3">
    <location>
        <begin position="29"/>
        <end position="188"/>
    </location>
</feature>
<organism evidence="4 5">
    <name type="scientific">Amycolatopsis saalfeldensis</name>
    <dbReference type="NCBI Taxonomy" id="394193"/>
    <lineage>
        <taxon>Bacteria</taxon>
        <taxon>Bacillati</taxon>
        <taxon>Actinomycetota</taxon>
        <taxon>Actinomycetes</taxon>
        <taxon>Pseudonocardiales</taxon>
        <taxon>Pseudonocardiaceae</taxon>
        <taxon>Amycolatopsis</taxon>
    </lineage>
</organism>